<dbReference type="AlphaFoldDB" id="A0A813FQ86"/>
<sequence>MSGRMRLSEIQFFRNGDMTVRSCTLAAYLLIACVCQLAVSVSVPVPTASQLMYQQHEIVALIHFNMATYANDGDPACNPSNWNVVAPNATGPTSDPATFNPASLNVSNWAESMLALGAKHAVLTAKHGCGHLLWPTETPLPDGREYTYCVGKNASAIKIDVLQEFSETMKQAGIGHGFYYSLTNNFYLNVGGNTVQNSSFLIPRQENVSQEQFEAIALSQITELWSRYGPLTEVWFDGGYTSNMQGKIAALLRTYQPDAVAFGGYGVSPNPLGWVGTESGSPKGEVWSTGAEGVGDPDSPIFCPKTCDTTLQENDKWFWTGNPIRTLHELIDVYHGTVGRNGVLELDFAINRAGLVDESHAARYKELGGWIRTCYGKPVAESAVNGTYAELILPPGAPAVDRVMLQEDLAQGQRVRNYTVELLVPGAGWKVFSQGQSIGNKRIDLGSATRAWSFRLNITNFAGTNGPFITKFAVYQACSAGKAEEIIIIA</sequence>
<organism evidence="7 8">
    <name type="scientific">Polarella glacialis</name>
    <name type="common">Dinoflagellate</name>
    <dbReference type="NCBI Taxonomy" id="89957"/>
    <lineage>
        <taxon>Eukaryota</taxon>
        <taxon>Sar</taxon>
        <taxon>Alveolata</taxon>
        <taxon>Dinophyceae</taxon>
        <taxon>Suessiales</taxon>
        <taxon>Suessiaceae</taxon>
        <taxon>Polarella</taxon>
    </lineage>
</organism>
<evidence type="ECO:0000256" key="5">
    <source>
        <dbReference type="ARBA" id="ARBA00023295"/>
    </source>
</evidence>
<dbReference type="OMA" id="HFNMNTF"/>
<evidence type="ECO:0000259" key="6">
    <source>
        <dbReference type="Pfam" id="PF01120"/>
    </source>
</evidence>
<comment type="caution">
    <text evidence="7">The sequence shown here is derived from an EMBL/GenBank/DDBJ whole genome shotgun (WGS) entry which is preliminary data.</text>
</comment>
<evidence type="ECO:0000256" key="2">
    <source>
        <dbReference type="ARBA" id="ARBA00012662"/>
    </source>
</evidence>
<keyword evidence="8" id="KW-1185">Reference proteome</keyword>
<dbReference type="Gene3D" id="3.20.20.80">
    <property type="entry name" value="Glycosidases"/>
    <property type="match status" value="1"/>
</dbReference>
<dbReference type="EC" id="3.2.1.51" evidence="2"/>
<evidence type="ECO:0000313" key="7">
    <source>
        <dbReference type="EMBL" id="CAE8614952.1"/>
    </source>
</evidence>
<evidence type="ECO:0000256" key="1">
    <source>
        <dbReference type="ARBA" id="ARBA00007951"/>
    </source>
</evidence>
<proteinExistence type="inferred from homology"/>
<dbReference type="InterPro" id="IPR017853">
    <property type="entry name" value="GH"/>
</dbReference>
<dbReference type="Gene3D" id="2.60.120.260">
    <property type="entry name" value="Galactose-binding domain-like"/>
    <property type="match status" value="1"/>
</dbReference>
<dbReference type="EMBL" id="CAJNNV010025538">
    <property type="protein sequence ID" value="CAE8614952.1"/>
    <property type="molecule type" value="Genomic_DNA"/>
</dbReference>
<dbReference type="InterPro" id="IPR057739">
    <property type="entry name" value="Glyco_hydro_29_N"/>
</dbReference>
<dbReference type="GO" id="GO:0004560">
    <property type="term" value="F:alpha-L-fucosidase activity"/>
    <property type="evidence" value="ECO:0007669"/>
    <property type="project" value="UniProtKB-EC"/>
</dbReference>
<reference evidence="7" key="1">
    <citation type="submission" date="2021-02" db="EMBL/GenBank/DDBJ databases">
        <authorList>
            <person name="Dougan E. K."/>
            <person name="Rhodes N."/>
            <person name="Thang M."/>
            <person name="Chan C."/>
        </authorList>
    </citation>
    <scope>NUCLEOTIDE SEQUENCE</scope>
</reference>
<keyword evidence="3" id="KW-0732">Signal</keyword>
<name>A0A813FQ86_POLGL</name>
<dbReference type="Proteomes" id="UP000654075">
    <property type="component" value="Unassembled WGS sequence"/>
</dbReference>
<dbReference type="GO" id="GO:0005764">
    <property type="term" value="C:lysosome"/>
    <property type="evidence" value="ECO:0007669"/>
    <property type="project" value="TreeGrafter"/>
</dbReference>
<keyword evidence="4" id="KW-0378">Hydrolase</keyword>
<dbReference type="PANTHER" id="PTHR10030:SF37">
    <property type="entry name" value="ALPHA-L-FUCOSIDASE-RELATED"/>
    <property type="match status" value="1"/>
</dbReference>
<evidence type="ECO:0000256" key="4">
    <source>
        <dbReference type="ARBA" id="ARBA00022801"/>
    </source>
</evidence>
<dbReference type="InterPro" id="IPR000933">
    <property type="entry name" value="Glyco_hydro_29"/>
</dbReference>
<evidence type="ECO:0000313" key="8">
    <source>
        <dbReference type="Proteomes" id="UP000654075"/>
    </source>
</evidence>
<dbReference type="GO" id="GO:0016139">
    <property type="term" value="P:glycoside catabolic process"/>
    <property type="evidence" value="ECO:0007669"/>
    <property type="project" value="TreeGrafter"/>
</dbReference>
<dbReference type="OrthoDB" id="6039950at2759"/>
<protein>
    <recommendedName>
        <fullName evidence="2">alpha-L-fucosidase</fullName>
        <ecNumber evidence="2">3.2.1.51</ecNumber>
    </recommendedName>
</protein>
<keyword evidence="5" id="KW-0326">Glycosidase</keyword>
<comment type="similarity">
    <text evidence="1">Belongs to the glycosyl hydrolase 29 family.</text>
</comment>
<dbReference type="SUPFAM" id="SSF51445">
    <property type="entry name" value="(Trans)glycosidases"/>
    <property type="match status" value="1"/>
</dbReference>
<dbReference type="SMART" id="SM00812">
    <property type="entry name" value="Alpha_L_fucos"/>
    <property type="match status" value="1"/>
</dbReference>
<feature type="domain" description="Glycoside hydrolase family 29 N-terminal" evidence="6">
    <location>
        <begin position="98"/>
        <end position="372"/>
    </location>
</feature>
<dbReference type="GO" id="GO:0006004">
    <property type="term" value="P:fucose metabolic process"/>
    <property type="evidence" value="ECO:0007669"/>
    <property type="project" value="TreeGrafter"/>
</dbReference>
<accession>A0A813FQ86</accession>
<dbReference type="PANTHER" id="PTHR10030">
    <property type="entry name" value="ALPHA-L-FUCOSIDASE"/>
    <property type="match status" value="1"/>
</dbReference>
<dbReference type="Pfam" id="PF01120">
    <property type="entry name" value="Alpha_L_fucos"/>
    <property type="match status" value="1"/>
</dbReference>
<evidence type="ECO:0000256" key="3">
    <source>
        <dbReference type="ARBA" id="ARBA00022729"/>
    </source>
</evidence>
<dbReference type="PROSITE" id="PS51257">
    <property type="entry name" value="PROKAR_LIPOPROTEIN"/>
    <property type="match status" value="1"/>
</dbReference>
<gene>
    <name evidence="7" type="ORF">PGLA1383_LOCUS32681</name>
</gene>